<comment type="similarity">
    <text evidence="2 12">Belongs to the type III secretion exporter family.</text>
</comment>
<dbReference type="GO" id="GO:0005886">
    <property type="term" value="C:plasma membrane"/>
    <property type="evidence" value="ECO:0007669"/>
    <property type="project" value="UniProtKB-SubCell"/>
</dbReference>
<dbReference type="Proteomes" id="UP000198828">
    <property type="component" value="Unassembled WGS sequence"/>
</dbReference>
<dbReference type="OrthoDB" id="9807950at2"/>
<keyword evidence="10 12" id="KW-0472">Membrane</keyword>
<evidence type="ECO:0000256" key="6">
    <source>
        <dbReference type="ARBA" id="ARBA00022692"/>
    </source>
</evidence>
<keyword evidence="13" id="KW-0282">Flagellum</keyword>
<keyword evidence="4 12" id="KW-0813">Transport</keyword>
<dbReference type="GO" id="GO:0044780">
    <property type="term" value="P:bacterial-type flagellum assembly"/>
    <property type="evidence" value="ECO:0007669"/>
    <property type="project" value="InterPro"/>
</dbReference>
<accession>A0A1H2YF84</accession>
<evidence type="ECO:0000256" key="2">
    <source>
        <dbReference type="ARBA" id="ARBA00010690"/>
    </source>
</evidence>
<keyword evidence="6 12" id="KW-0812">Transmembrane</keyword>
<evidence type="ECO:0000256" key="8">
    <source>
        <dbReference type="ARBA" id="ARBA00022927"/>
    </source>
</evidence>
<evidence type="ECO:0000256" key="7">
    <source>
        <dbReference type="ARBA" id="ARBA00022795"/>
    </source>
</evidence>
<evidence type="ECO:0000256" key="12">
    <source>
        <dbReference type="RuleBase" id="RU364091"/>
    </source>
</evidence>
<comment type="caution">
    <text evidence="12">Lacks conserved residue(s) required for the propagation of feature annotation.</text>
</comment>
<dbReference type="Pfam" id="PF01312">
    <property type="entry name" value="Bac_export_2"/>
    <property type="match status" value="1"/>
</dbReference>
<dbReference type="NCBIfam" id="TIGR00328">
    <property type="entry name" value="flhB"/>
    <property type="match status" value="1"/>
</dbReference>
<feature type="transmembrane region" description="Helical" evidence="12">
    <location>
        <begin position="192"/>
        <end position="219"/>
    </location>
</feature>
<dbReference type="PANTHER" id="PTHR30531">
    <property type="entry name" value="FLAGELLAR BIOSYNTHETIC PROTEIN FLHB"/>
    <property type="match status" value="1"/>
</dbReference>
<keyword evidence="14" id="KW-1185">Reference proteome</keyword>
<keyword evidence="13" id="KW-0969">Cilium</keyword>
<evidence type="ECO:0000256" key="4">
    <source>
        <dbReference type="ARBA" id="ARBA00022448"/>
    </source>
</evidence>
<comment type="subcellular location">
    <subcellularLocation>
        <location evidence="1">Cell membrane</location>
        <topology evidence="1">Multi-pass membrane protein</topology>
    </subcellularLocation>
</comment>
<evidence type="ECO:0000313" key="13">
    <source>
        <dbReference type="EMBL" id="SDX03671.1"/>
    </source>
</evidence>
<dbReference type="EMBL" id="FNNG01000006">
    <property type="protein sequence ID" value="SDX03671.1"/>
    <property type="molecule type" value="Genomic_DNA"/>
</dbReference>
<evidence type="ECO:0000256" key="3">
    <source>
        <dbReference type="ARBA" id="ARBA00021622"/>
    </source>
</evidence>
<keyword evidence="8 12" id="KW-0653">Protein transport</keyword>
<name>A0A1H2YF84_9FIRM</name>
<dbReference type="GO" id="GO:0009306">
    <property type="term" value="P:protein secretion"/>
    <property type="evidence" value="ECO:0007669"/>
    <property type="project" value="InterPro"/>
</dbReference>
<evidence type="ECO:0000256" key="9">
    <source>
        <dbReference type="ARBA" id="ARBA00022989"/>
    </source>
</evidence>
<sequence>MNYTLDLQLFANGEKTEKATPKKRREAREEGQVLQSREVTATFILLISFLGIKIFGKYFLSYMLKFIKDIYEGIENVDQIFYENNLMINFVKVISAFAILVGPITFISFIAGLVINYLQIGFLFTTKPLKINLNRLNPAEGLKRLFSKRSLVELVKSILKIVLIGYIAYSYINKNMLKIINLPKFELLSFLSNFSSLLFGFSIRIVGALVIISIADYFFQWREYEKNLMMTKQEVKEEFKQTEGDPLIKSKIREKQRKIAMSRMMQDVPKADVIITNPTHIAVAIEYDRNLYEAPYVLAKGMDVVAENIKKVGEEHSIPIVENKPLARALYETVEIGDLIPEELYEAVAEVLAYVYSLKDEFRRKDDEIW</sequence>
<gene>
    <name evidence="12" type="primary">flhB</name>
    <name evidence="13" type="ORF">SAMN05660923_01604</name>
</gene>
<dbReference type="PANTHER" id="PTHR30531:SF12">
    <property type="entry name" value="FLAGELLAR BIOSYNTHETIC PROTEIN FLHB"/>
    <property type="match status" value="1"/>
</dbReference>
<evidence type="ECO:0000256" key="10">
    <source>
        <dbReference type="ARBA" id="ARBA00023136"/>
    </source>
</evidence>
<protein>
    <recommendedName>
        <fullName evidence="3 12">Flagellar biosynthetic protein FlhB</fullName>
    </recommendedName>
</protein>
<dbReference type="Gene3D" id="6.10.250.2080">
    <property type="match status" value="1"/>
</dbReference>
<feature type="transmembrane region" description="Helical" evidence="12">
    <location>
        <begin position="39"/>
        <end position="60"/>
    </location>
</feature>
<dbReference type="Gene3D" id="3.40.1690.10">
    <property type="entry name" value="secretion proteins EscU"/>
    <property type="match status" value="1"/>
</dbReference>
<dbReference type="AlphaFoldDB" id="A0A1H2YF84"/>
<evidence type="ECO:0000313" key="14">
    <source>
        <dbReference type="Proteomes" id="UP000198828"/>
    </source>
</evidence>
<keyword evidence="9 12" id="KW-1133">Transmembrane helix</keyword>
<keyword evidence="5 12" id="KW-1003">Cell membrane</keyword>
<evidence type="ECO:0000256" key="5">
    <source>
        <dbReference type="ARBA" id="ARBA00022475"/>
    </source>
</evidence>
<dbReference type="InterPro" id="IPR006135">
    <property type="entry name" value="T3SS_substrate_exporter"/>
</dbReference>
<dbReference type="RefSeq" id="WP_093752571.1">
    <property type="nucleotide sequence ID" value="NZ_BSYN01000006.1"/>
</dbReference>
<keyword evidence="7 12" id="KW-1005">Bacterial flagellum biogenesis</keyword>
<evidence type="ECO:0000256" key="1">
    <source>
        <dbReference type="ARBA" id="ARBA00004651"/>
    </source>
</evidence>
<dbReference type="InterPro" id="IPR029025">
    <property type="entry name" value="T3SS_substrate_exporter_C"/>
</dbReference>
<comment type="function">
    <text evidence="12">Required for formation of the rod structure in the basal body of the flagellar apparatus. Together with FliI and FliH, may constitute the export apparatus of flagellin.</text>
</comment>
<keyword evidence="11 12" id="KW-1006">Bacterial flagellum protein export</keyword>
<organism evidence="13 14">
    <name type="scientific">Tepidimicrobium xylanilyticum</name>
    <dbReference type="NCBI Taxonomy" id="1123352"/>
    <lineage>
        <taxon>Bacteria</taxon>
        <taxon>Bacillati</taxon>
        <taxon>Bacillota</taxon>
        <taxon>Tissierellia</taxon>
        <taxon>Tissierellales</taxon>
        <taxon>Tepidimicrobiaceae</taxon>
        <taxon>Tepidimicrobium</taxon>
    </lineage>
</organism>
<keyword evidence="13" id="KW-0966">Cell projection</keyword>
<dbReference type="InterPro" id="IPR006136">
    <property type="entry name" value="FlhB"/>
</dbReference>
<evidence type="ECO:0000256" key="11">
    <source>
        <dbReference type="ARBA" id="ARBA00023225"/>
    </source>
</evidence>
<feature type="transmembrane region" description="Helical" evidence="12">
    <location>
        <begin position="151"/>
        <end position="172"/>
    </location>
</feature>
<dbReference type="SUPFAM" id="SSF160544">
    <property type="entry name" value="EscU C-terminal domain-like"/>
    <property type="match status" value="1"/>
</dbReference>
<dbReference type="FunFam" id="3.40.1690.10:FF:000001">
    <property type="entry name" value="Flagellar biosynthetic protein FlhB"/>
    <property type="match status" value="1"/>
</dbReference>
<proteinExistence type="inferred from homology"/>
<reference evidence="13 14" key="1">
    <citation type="submission" date="2016-10" db="EMBL/GenBank/DDBJ databases">
        <authorList>
            <person name="de Groot N.N."/>
        </authorList>
    </citation>
    <scope>NUCLEOTIDE SEQUENCE [LARGE SCALE GENOMIC DNA]</scope>
    <source>
        <strain evidence="13 14">DSM 23310</strain>
    </source>
</reference>
<dbReference type="PRINTS" id="PR00950">
    <property type="entry name" value="TYPE3IMSPROT"/>
</dbReference>